<reference evidence="1 2" key="1">
    <citation type="submission" date="2013-01" db="EMBL/GenBank/DDBJ databases">
        <authorList>
            <person name="Harkins D.M."/>
            <person name="Durkin A.S."/>
            <person name="Brinkac L.M."/>
            <person name="Haft D.H."/>
            <person name="Selengut J.D."/>
            <person name="Sanka R."/>
            <person name="DePew J."/>
            <person name="Purushe J."/>
            <person name="Matthias M.A."/>
            <person name="Vinetz J.M."/>
            <person name="Sutton G.G."/>
            <person name="Nierman W.C."/>
            <person name="Fouts D.E."/>
        </authorList>
    </citation>
    <scope>NUCLEOTIDE SEQUENCE [LARGE SCALE GENOMIC DNA]</scope>
    <source>
        <strain evidence="1 2">ZUN142</strain>
    </source>
</reference>
<dbReference type="Proteomes" id="UP000012153">
    <property type="component" value="Unassembled WGS sequence"/>
</dbReference>
<comment type="caution">
    <text evidence="1">The sequence shown here is derived from an EMBL/GenBank/DDBJ whole genome shotgun (WGS) entry which is preliminary data.</text>
</comment>
<sequence length="42" mass="4939">MTVLSKVYGTISFFYEELAKISVFLLSFEIDFTLIKSRMTRL</sequence>
<organism evidence="1 2">
    <name type="scientific">Leptospira noguchii serovar Autumnalis str. ZUN142</name>
    <dbReference type="NCBI Taxonomy" id="1085540"/>
    <lineage>
        <taxon>Bacteria</taxon>
        <taxon>Pseudomonadati</taxon>
        <taxon>Spirochaetota</taxon>
        <taxon>Spirochaetia</taxon>
        <taxon>Leptospirales</taxon>
        <taxon>Leptospiraceae</taxon>
        <taxon>Leptospira</taxon>
    </lineage>
</organism>
<dbReference type="EMBL" id="AHOP02000060">
    <property type="protein sequence ID" value="EMO39042.1"/>
    <property type="molecule type" value="Genomic_DNA"/>
</dbReference>
<accession>M6U1Z1</accession>
<dbReference type="AlphaFoldDB" id="M6U1Z1"/>
<name>M6U1Z1_9LEPT</name>
<evidence type="ECO:0000313" key="2">
    <source>
        <dbReference type="Proteomes" id="UP000012153"/>
    </source>
</evidence>
<gene>
    <name evidence="1" type="ORF">LEP1GSC186_3662</name>
</gene>
<proteinExistence type="predicted"/>
<evidence type="ECO:0000313" key="1">
    <source>
        <dbReference type="EMBL" id="EMO39042.1"/>
    </source>
</evidence>
<protein>
    <submittedName>
        <fullName evidence="1">Uncharacterized protein</fullName>
    </submittedName>
</protein>